<accession>A0ABN7I4I9</accession>
<comment type="caution">
    <text evidence="1">The sequence shown here is derived from an EMBL/GenBank/DDBJ whole genome shotgun (WGS) entry which is preliminary data.</text>
</comment>
<keyword evidence="2" id="KW-1185">Reference proteome</keyword>
<proteinExistence type="predicted"/>
<sequence>MFCFPCDADVTFSIRFIKTSQRPLGSLSSVLWSGQTALFV</sequence>
<protein>
    <submittedName>
        <fullName evidence="1">Uncharacterized protein</fullName>
    </submittedName>
</protein>
<name>A0ABN7I4I9_9BURK</name>
<gene>
    <name evidence="1" type="ORF">LMG28140_04455</name>
</gene>
<organism evidence="1 2">
    <name type="scientific">Paraburkholderia metrosideri</name>
    <dbReference type="NCBI Taxonomy" id="580937"/>
    <lineage>
        <taxon>Bacteria</taxon>
        <taxon>Pseudomonadati</taxon>
        <taxon>Pseudomonadota</taxon>
        <taxon>Betaproteobacteria</taxon>
        <taxon>Burkholderiales</taxon>
        <taxon>Burkholderiaceae</taxon>
        <taxon>Paraburkholderia</taxon>
    </lineage>
</organism>
<dbReference type="Proteomes" id="UP000598032">
    <property type="component" value="Unassembled WGS sequence"/>
</dbReference>
<reference evidence="1 2" key="1">
    <citation type="submission" date="2020-10" db="EMBL/GenBank/DDBJ databases">
        <authorList>
            <person name="Peeters C."/>
        </authorList>
    </citation>
    <scope>NUCLEOTIDE SEQUENCE [LARGE SCALE GENOMIC DNA]</scope>
    <source>
        <strain evidence="1 2">LMG 28140</strain>
    </source>
</reference>
<evidence type="ECO:0000313" key="2">
    <source>
        <dbReference type="Proteomes" id="UP000598032"/>
    </source>
</evidence>
<evidence type="ECO:0000313" key="1">
    <source>
        <dbReference type="EMBL" id="CAD6547309.1"/>
    </source>
</evidence>
<dbReference type="EMBL" id="CAJHCP010000009">
    <property type="protein sequence ID" value="CAD6547309.1"/>
    <property type="molecule type" value="Genomic_DNA"/>
</dbReference>